<evidence type="ECO:0000313" key="14">
    <source>
        <dbReference type="Proteomes" id="UP000607645"/>
    </source>
</evidence>
<reference evidence="13" key="1">
    <citation type="submission" date="2020-08" db="EMBL/GenBank/DDBJ databases">
        <title>Genome public.</title>
        <authorList>
            <person name="Liu C."/>
            <person name="Sun Q."/>
        </authorList>
    </citation>
    <scope>NUCLEOTIDE SEQUENCE</scope>
    <source>
        <strain evidence="13">NSJ-52</strain>
    </source>
</reference>
<proteinExistence type="inferred from homology"/>
<evidence type="ECO:0000256" key="8">
    <source>
        <dbReference type="ARBA" id="ARBA00024690"/>
    </source>
</evidence>
<keyword evidence="4" id="KW-0813">Transport</keyword>
<keyword evidence="14" id="KW-1185">Reference proteome</keyword>
<evidence type="ECO:0000256" key="5">
    <source>
        <dbReference type="ARBA" id="ARBA00022723"/>
    </source>
</evidence>
<dbReference type="EMBL" id="JACOPQ010000006">
    <property type="protein sequence ID" value="MBC5737129.1"/>
    <property type="molecule type" value="Genomic_DNA"/>
</dbReference>
<feature type="domain" description="Desulfoferrodoxin N-terminal" evidence="12">
    <location>
        <begin position="3"/>
        <end position="34"/>
    </location>
</feature>
<dbReference type="InterPro" id="IPR036073">
    <property type="entry name" value="Desulfoferrodoxin_Fe-bd_dom_sf"/>
</dbReference>
<evidence type="ECO:0000256" key="10">
    <source>
        <dbReference type="ARBA" id="ARBA00047448"/>
    </source>
</evidence>
<dbReference type="SUPFAM" id="SSF49367">
    <property type="entry name" value="Superoxide reductase-like"/>
    <property type="match status" value="1"/>
</dbReference>
<keyword evidence="6" id="KW-0249">Electron transport</keyword>
<keyword evidence="5" id="KW-0479">Metal-binding</keyword>
<accession>A0A8J6JLN7</accession>
<dbReference type="AlphaFoldDB" id="A0A8J6JLN7"/>
<dbReference type="InterPro" id="IPR004462">
    <property type="entry name" value="Desulfoferrodoxin_N"/>
</dbReference>
<dbReference type="NCBIfam" id="TIGR00332">
    <property type="entry name" value="neela_ferrous"/>
    <property type="match status" value="1"/>
</dbReference>
<evidence type="ECO:0000313" key="13">
    <source>
        <dbReference type="EMBL" id="MBC5737129.1"/>
    </source>
</evidence>
<feature type="domain" description="Desulfoferrodoxin ferrous iron-binding" evidence="11">
    <location>
        <begin position="40"/>
        <end position="126"/>
    </location>
</feature>
<dbReference type="PANTHER" id="PTHR36541">
    <property type="entry name" value="SUPEROXIDE REDUCTASE-RELATED"/>
    <property type="match status" value="1"/>
</dbReference>
<comment type="caution">
    <text evidence="13">The sequence shown here is derived from an EMBL/GenBank/DDBJ whole genome shotgun (WGS) entry which is preliminary data.</text>
</comment>
<name>A0A8J6JLN7_9FIRM</name>
<dbReference type="RefSeq" id="WP_186919075.1">
    <property type="nucleotide sequence ID" value="NZ_JACOPQ010000006.1"/>
</dbReference>
<dbReference type="Gene3D" id="2.60.40.730">
    <property type="entry name" value="SOR catalytic domain"/>
    <property type="match status" value="1"/>
</dbReference>
<evidence type="ECO:0000256" key="2">
    <source>
        <dbReference type="ARBA" id="ARBA00012679"/>
    </source>
</evidence>
<evidence type="ECO:0000259" key="11">
    <source>
        <dbReference type="Pfam" id="PF01880"/>
    </source>
</evidence>
<evidence type="ECO:0000256" key="9">
    <source>
        <dbReference type="ARBA" id="ARBA00031398"/>
    </source>
</evidence>
<dbReference type="Proteomes" id="UP000607645">
    <property type="component" value="Unassembled WGS sequence"/>
</dbReference>
<dbReference type="InterPro" id="IPR002742">
    <property type="entry name" value="Desulfoferrodoxin_Fe-bd_dom"/>
</dbReference>
<evidence type="ECO:0000256" key="6">
    <source>
        <dbReference type="ARBA" id="ARBA00022982"/>
    </source>
</evidence>
<gene>
    <name evidence="13" type="ORF">H8S62_08920</name>
</gene>
<dbReference type="GO" id="GO:0050605">
    <property type="term" value="F:superoxide reductase activity"/>
    <property type="evidence" value="ECO:0007669"/>
    <property type="project" value="UniProtKB-EC"/>
</dbReference>
<dbReference type="Pfam" id="PF01880">
    <property type="entry name" value="Desulfoferrodox"/>
    <property type="match status" value="1"/>
</dbReference>
<evidence type="ECO:0000256" key="1">
    <source>
        <dbReference type="ARBA" id="ARBA00005941"/>
    </source>
</evidence>
<comment type="function">
    <text evidence="8">Catalyzes the one-electron reduction of superoxide anion radical to hydrogen peroxide at a nonheme ferrous iron center. Plays a fundamental role in case of oxidative stress via its superoxide detoxification activity.</text>
</comment>
<evidence type="ECO:0000256" key="4">
    <source>
        <dbReference type="ARBA" id="ARBA00022448"/>
    </source>
</evidence>
<evidence type="ECO:0000256" key="7">
    <source>
        <dbReference type="ARBA" id="ARBA00023004"/>
    </source>
</evidence>
<sequence>MELKLYRCAHCGNIVYKVVDKGVPVFCCGEKMEELVPNTTDGALEKHVPVVEKTAHGSGYSVSVKVGSVEHPMLPEHFIQLIAAASGDTVVLKFPKPGDKPELRAFSADGDVNAYEYCNLHGFWKNAD</sequence>
<dbReference type="EC" id="1.15.1.2" evidence="2"/>
<evidence type="ECO:0000259" key="12">
    <source>
        <dbReference type="Pfam" id="PF06397"/>
    </source>
</evidence>
<dbReference type="SUPFAM" id="SSF57802">
    <property type="entry name" value="Rubredoxin-like"/>
    <property type="match status" value="1"/>
</dbReference>
<dbReference type="GO" id="GO:0005506">
    <property type="term" value="F:iron ion binding"/>
    <property type="evidence" value="ECO:0007669"/>
    <property type="project" value="InterPro"/>
</dbReference>
<keyword evidence="7" id="KW-0408">Iron</keyword>
<protein>
    <recommendedName>
        <fullName evidence="3">Desulfoferrodoxin</fullName>
        <ecNumber evidence="2">1.15.1.2</ecNumber>
    </recommendedName>
    <alternativeName>
        <fullName evidence="9">Superoxide reductase</fullName>
    </alternativeName>
</protein>
<organism evidence="13 14">
    <name type="scientific">Lawsonibacter faecis</name>
    <dbReference type="NCBI Taxonomy" id="2763052"/>
    <lineage>
        <taxon>Bacteria</taxon>
        <taxon>Bacillati</taxon>
        <taxon>Bacillota</taxon>
        <taxon>Clostridia</taxon>
        <taxon>Eubacteriales</taxon>
        <taxon>Oscillospiraceae</taxon>
        <taxon>Lawsonibacter</taxon>
    </lineage>
</organism>
<comment type="catalytic activity">
    <reaction evidence="10">
        <text>reduced [rubredoxin] + superoxide + 2 H(+) = oxidized [rubredoxin] + H2O2</text>
        <dbReference type="Rhea" id="RHEA:21324"/>
        <dbReference type="Rhea" id="RHEA-COMP:10302"/>
        <dbReference type="Rhea" id="RHEA-COMP:10303"/>
        <dbReference type="ChEBI" id="CHEBI:15378"/>
        <dbReference type="ChEBI" id="CHEBI:16240"/>
        <dbReference type="ChEBI" id="CHEBI:18421"/>
        <dbReference type="ChEBI" id="CHEBI:29033"/>
        <dbReference type="ChEBI" id="CHEBI:29034"/>
        <dbReference type="EC" id="1.15.1.2"/>
    </reaction>
</comment>
<comment type="similarity">
    <text evidence="1">Belongs to the desulfoferrodoxin family.</text>
</comment>
<dbReference type="InterPro" id="IPR051233">
    <property type="entry name" value="Desulfoferrodoxin_SOR"/>
</dbReference>
<dbReference type="Pfam" id="PF06397">
    <property type="entry name" value="Desulfoferrod_N"/>
    <property type="match status" value="1"/>
</dbReference>
<evidence type="ECO:0000256" key="3">
    <source>
        <dbReference type="ARBA" id="ARBA00014839"/>
    </source>
</evidence>
<dbReference type="PANTHER" id="PTHR36541:SF1">
    <property type="entry name" value="SUPEROXIDE REDUCTASE-RELATED"/>
    <property type="match status" value="1"/>
</dbReference>